<dbReference type="Gene3D" id="2.40.128.130">
    <property type="entry name" value="Autotransporter beta-domain"/>
    <property type="match status" value="1"/>
</dbReference>
<feature type="region of interest" description="Disordered" evidence="1">
    <location>
        <begin position="93"/>
        <end position="112"/>
    </location>
</feature>
<protein>
    <submittedName>
        <fullName evidence="4">Autotransporter outer membrane beta-barrel domain-containing protein</fullName>
    </submittedName>
</protein>
<evidence type="ECO:0000256" key="2">
    <source>
        <dbReference type="SAM" id="SignalP"/>
    </source>
</evidence>
<reference evidence="4" key="1">
    <citation type="submission" date="2021-06" db="EMBL/GenBank/DDBJ databases">
        <title>Bradyrhizobium sp. S2-11-2 Genome sequencing.</title>
        <authorList>
            <person name="Jin L."/>
        </authorList>
    </citation>
    <scope>NUCLEOTIDE SEQUENCE</scope>
    <source>
        <strain evidence="4">S2-11-2</strain>
    </source>
</reference>
<dbReference type="RefSeq" id="WP_215615982.1">
    <property type="nucleotide sequence ID" value="NZ_CP076135.1"/>
</dbReference>
<dbReference type="InterPro" id="IPR036709">
    <property type="entry name" value="Autotransporte_beta_dom_sf"/>
</dbReference>
<dbReference type="InterPro" id="IPR006311">
    <property type="entry name" value="TAT_signal"/>
</dbReference>
<evidence type="ECO:0000259" key="3">
    <source>
        <dbReference type="PROSITE" id="PS51208"/>
    </source>
</evidence>
<gene>
    <name evidence="4" type="ORF">KMZ68_12125</name>
</gene>
<dbReference type="PROSITE" id="PS51208">
    <property type="entry name" value="AUTOTRANSPORTER"/>
    <property type="match status" value="1"/>
</dbReference>
<evidence type="ECO:0000313" key="5">
    <source>
        <dbReference type="Proteomes" id="UP000680805"/>
    </source>
</evidence>
<dbReference type="Pfam" id="PF03797">
    <property type="entry name" value="Autotransporter"/>
    <property type="match status" value="1"/>
</dbReference>
<feature type="compositionally biased region" description="Pro residues" evidence="1">
    <location>
        <begin position="45"/>
        <end position="61"/>
    </location>
</feature>
<evidence type="ECO:0000256" key="1">
    <source>
        <dbReference type="SAM" id="MobiDB-lite"/>
    </source>
</evidence>
<dbReference type="KEGG" id="bsei:KMZ68_12125"/>
<feature type="region of interest" description="Disordered" evidence="1">
    <location>
        <begin position="39"/>
        <end position="70"/>
    </location>
</feature>
<accession>A0A975NTN2</accession>
<dbReference type="SUPFAM" id="SSF103515">
    <property type="entry name" value="Autotransporter"/>
    <property type="match status" value="1"/>
</dbReference>
<dbReference type="InterPro" id="IPR005546">
    <property type="entry name" value="Autotransporte_beta"/>
</dbReference>
<feature type="domain" description="Autotransporter" evidence="3">
    <location>
        <begin position="111"/>
        <end position="382"/>
    </location>
</feature>
<proteinExistence type="predicted"/>
<keyword evidence="2" id="KW-0732">Signal</keyword>
<dbReference type="AlphaFoldDB" id="A0A975NTN2"/>
<name>A0A975NTN2_9BRAD</name>
<evidence type="ECO:0000313" key="4">
    <source>
        <dbReference type="EMBL" id="QWG20516.1"/>
    </source>
</evidence>
<feature type="signal peptide" evidence="2">
    <location>
        <begin position="1"/>
        <end position="41"/>
    </location>
</feature>
<dbReference type="EMBL" id="CP076135">
    <property type="protein sequence ID" value="QWG20516.1"/>
    <property type="molecule type" value="Genomic_DNA"/>
</dbReference>
<dbReference type="Proteomes" id="UP000680805">
    <property type="component" value="Chromosome"/>
</dbReference>
<dbReference type="PROSITE" id="PS51318">
    <property type="entry name" value="TAT"/>
    <property type="match status" value="1"/>
</dbReference>
<dbReference type="SMART" id="SM00869">
    <property type="entry name" value="Autotransporter"/>
    <property type="match status" value="1"/>
</dbReference>
<feature type="chain" id="PRO_5037770340" evidence="2">
    <location>
        <begin position="42"/>
        <end position="382"/>
    </location>
</feature>
<sequence length="382" mass="39839">MRCSSRPSRANWAGLGRRLFMVFASALLLAAAAVASSPAQAQSPTPTPTPTPTPSPTPSPTPTVINSSFSAGSTVTNLGSNFLERLGNQATSGLGKALGSNPGGGGASESTEAPQFRTWGELYGLSATAGPLGYFVGDRRRTWGGVAGLGARVAPGVNVGFSVDQSRTAIDIPLALQSATLDLTQLGFSASVDKGPWTWAIALVHGFGKVNSSRDTGFGVATAGYNARLDGALTELSYYWSQDQSRIVPKAAFEYVRASTGSLQEYGGLDPVAASGATAARARVLVGAEIGHYWIFDRKILDLSAYGKFVDNVMQNFGAVTVSLGTQSILVQGIGESRYGADAGASASLSLSNTARLYINYDGKYRASMQSHQGTLGVEFRW</sequence>
<organism evidence="4 5">
    <name type="scientific">Bradyrhizobium sediminis</name>
    <dbReference type="NCBI Taxonomy" id="2840469"/>
    <lineage>
        <taxon>Bacteria</taxon>
        <taxon>Pseudomonadati</taxon>
        <taxon>Pseudomonadota</taxon>
        <taxon>Alphaproteobacteria</taxon>
        <taxon>Hyphomicrobiales</taxon>
        <taxon>Nitrobacteraceae</taxon>
        <taxon>Bradyrhizobium</taxon>
    </lineage>
</organism>